<dbReference type="OrthoDB" id="18302at2759"/>
<reference evidence="4" key="2">
    <citation type="journal article" date="2022" name="Hortic Res">
        <title>The genome of Dioscorea zingiberensis sheds light on the biosynthesis, origin and evolution of the medicinally important diosgenin saponins.</title>
        <authorList>
            <person name="Li Y."/>
            <person name="Tan C."/>
            <person name="Li Z."/>
            <person name="Guo J."/>
            <person name="Li S."/>
            <person name="Chen X."/>
            <person name="Wang C."/>
            <person name="Dai X."/>
            <person name="Yang H."/>
            <person name="Song W."/>
            <person name="Hou L."/>
            <person name="Xu J."/>
            <person name="Tong Z."/>
            <person name="Xu A."/>
            <person name="Yuan X."/>
            <person name="Wang W."/>
            <person name="Yang Q."/>
            <person name="Chen L."/>
            <person name="Sun Z."/>
            <person name="Wang K."/>
            <person name="Pan B."/>
            <person name="Chen J."/>
            <person name="Bao Y."/>
            <person name="Liu F."/>
            <person name="Qi X."/>
            <person name="Gang D.R."/>
            <person name="Wen J."/>
            <person name="Li J."/>
        </authorList>
    </citation>
    <scope>NUCLEOTIDE SEQUENCE</scope>
    <source>
        <strain evidence="4">Dzin_1.0</strain>
    </source>
</reference>
<feature type="domain" description="DUF155" evidence="3">
    <location>
        <begin position="340"/>
        <end position="445"/>
    </location>
</feature>
<dbReference type="PANTHER" id="PTHR16255:SF6">
    <property type="entry name" value="PROTEIN RETARDED ROOT GROWTH-LIKE"/>
    <property type="match status" value="1"/>
</dbReference>
<feature type="transmembrane region" description="Helical" evidence="2">
    <location>
        <begin position="723"/>
        <end position="745"/>
    </location>
</feature>
<keyword evidence="2" id="KW-0472">Membrane</keyword>
<dbReference type="GO" id="GO:0005739">
    <property type="term" value="C:mitochondrion"/>
    <property type="evidence" value="ECO:0007669"/>
    <property type="project" value="UniProtKB-ARBA"/>
</dbReference>
<evidence type="ECO:0000313" key="5">
    <source>
        <dbReference type="Proteomes" id="UP001085076"/>
    </source>
</evidence>
<organism evidence="4 5">
    <name type="scientific">Dioscorea zingiberensis</name>
    <dbReference type="NCBI Taxonomy" id="325984"/>
    <lineage>
        <taxon>Eukaryota</taxon>
        <taxon>Viridiplantae</taxon>
        <taxon>Streptophyta</taxon>
        <taxon>Embryophyta</taxon>
        <taxon>Tracheophyta</taxon>
        <taxon>Spermatophyta</taxon>
        <taxon>Magnoliopsida</taxon>
        <taxon>Liliopsida</taxon>
        <taxon>Dioscoreales</taxon>
        <taxon>Dioscoreaceae</taxon>
        <taxon>Dioscorea</taxon>
    </lineage>
</organism>
<keyword evidence="2" id="KW-0812">Transmembrane</keyword>
<dbReference type="Pfam" id="PF02582">
    <property type="entry name" value="DUF155"/>
    <property type="match status" value="2"/>
</dbReference>
<keyword evidence="2" id="KW-1133">Transmembrane helix</keyword>
<dbReference type="InterPro" id="IPR051624">
    <property type="entry name" value="RMD1/Sad1-interacting"/>
</dbReference>
<gene>
    <name evidence="4" type="ORF">J5N97_006716</name>
</gene>
<feature type="domain" description="DUF155" evidence="3">
    <location>
        <begin position="531"/>
        <end position="665"/>
    </location>
</feature>
<dbReference type="Proteomes" id="UP001085076">
    <property type="component" value="Miscellaneous, Linkage group lg01"/>
</dbReference>
<proteinExistence type="inferred from homology"/>
<evidence type="ECO:0000256" key="2">
    <source>
        <dbReference type="SAM" id="Phobius"/>
    </source>
</evidence>
<dbReference type="InterPro" id="IPR003734">
    <property type="entry name" value="DUF155"/>
</dbReference>
<protein>
    <recommendedName>
        <fullName evidence="3">DUF155 domain-containing protein</fullName>
    </recommendedName>
</protein>
<evidence type="ECO:0000313" key="4">
    <source>
        <dbReference type="EMBL" id="KAJ0988360.1"/>
    </source>
</evidence>
<accession>A0A9D5DCM1</accession>
<name>A0A9D5DCM1_9LILI</name>
<dbReference type="PANTHER" id="PTHR16255">
    <property type="entry name" value="REQUIRED FOR MEIOTIC NUCLEAR DIVISION PROTEIN 1 HOMOLOG"/>
    <property type="match status" value="1"/>
</dbReference>
<sequence>MEIWGARPLLRCIAHSSFALFKNTPQRSFQTLVRCPLVASSSSQRCLFVSQPQRCHPFLFFPQASTVVRTLKSLSWEQQSACSESEGKQSRVFPVKAYFLCTDIDLKSLQAQYAFNVITPNSNATNIAVYTKNYPHIVEKHASSFLPEIKKDDYVVAEKPTLDAWVQGGIDSILPKNLSIDGIGTIGSVLGQRIALDYYIRQVNQMITELEDINCQIGTFTLRIRKLLQPVLNVSSRLDFLDHELLMLKCIWLTKANIATDAQKWECLSTKLHLTEIISSLDLSLLGAMNRAWKLKFILTEKMVKWKRLSNIYVLSMIIIISFRSGLEAGFGIESNCRYMVVSRYGSIVMFNVPDQEADVYLKIVEKHASSFLPEIKKDDYVVAEKPTLDAWVQGGIDSILPKNLSIDGIGTIGSVLGQRIALEYYIRQVNQMITELEDINCQIGTFTLRIRKLLQPVLNVSSRLDFLDHKLLMLKCIWLTKANIATDAQKWECLSTKLHLTEIISSLDLSLLRAMGLEAGFGIESNCRYMVVSRYGSIVMFNVPDQEADVYLKIVEKHASSFLPEIKKDDYVVAEKPTLDAWVQGGIDSILPKNLSIDGIGTIGSVLGQRIALEYYIRQVNQMITELEDINCQIMNTGTFTLRIRKLRQLVSNVNSMLDFLDHKLLILKRAHIATVAPECLSTRLRLTEIISGLNLSLQRAMSRAWKLKFILTDKMVELEELFHIIVLGMIIFCIVIDSFYYSFV</sequence>
<dbReference type="EMBL" id="JAGGNH010000001">
    <property type="protein sequence ID" value="KAJ0988360.1"/>
    <property type="molecule type" value="Genomic_DNA"/>
</dbReference>
<dbReference type="AlphaFoldDB" id="A0A9D5DCM1"/>
<reference evidence="4" key="1">
    <citation type="submission" date="2021-03" db="EMBL/GenBank/DDBJ databases">
        <authorList>
            <person name="Li Z."/>
            <person name="Yang C."/>
        </authorList>
    </citation>
    <scope>NUCLEOTIDE SEQUENCE</scope>
    <source>
        <strain evidence="4">Dzin_1.0</strain>
        <tissue evidence="4">Leaf</tissue>
    </source>
</reference>
<keyword evidence="5" id="KW-1185">Reference proteome</keyword>
<evidence type="ECO:0000256" key="1">
    <source>
        <dbReference type="ARBA" id="ARBA00008306"/>
    </source>
</evidence>
<comment type="caution">
    <text evidence="4">The sequence shown here is derived from an EMBL/GenBank/DDBJ whole genome shotgun (WGS) entry which is preliminary data.</text>
</comment>
<comment type="similarity">
    <text evidence="1">Belongs to the RMD1/sif2 family.</text>
</comment>
<evidence type="ECO:0000259" key="3">
    <source>
        <dbReference type="Pfam" id="PF02582"/>
    </source>
</evidence>